<keyword evidence="9" id="KW-1185">Reference proteome</keyword>
<protein>
    <recommendedName>
        <fullName evidence="7">Small ribosomal subunit protein uS17c</fullName>
    </recommendedName>
</protein>
<dbReference type="InterPro" id="IPR000266">
    <property type="entry name" value="Ribosomal_uS17"/>
</dbReference>
<evidence type="ECO:0000256" key="2">
    <source>
        <dbReference type="ARBA" id="ARBA00010254"/>
    </source>
</evidence>
<dbReference type="GO" id="GO:0006412">
    <property type="term" value="P:translation"/>
    <property type="evidence" value="ECO:0007669"/>
    <property type="project" value="InterPro"/>
</dbReference>
<evidence type="ECO:0000256" key="3">
    <source>
        <dbReference type="ARBA" id="ARBA00022730"/>
    </source>
</evidence>
<dbReference type="GO" id="GO:1990904">
    <property type="term" value="C:ribonucleoprotein complex"/>
    <property type="evidence" value="ECO:0007669"/>
    <property type="project" value="UniProtKB-KW"/>
</dbReference>
<dbReference type="PANTHER" id="PTHR10744">
    <property type="entry name" value="40S RIBOSOMAL PROTEIN S11 FAMILY MEMBER"/>
    <property type="match status" value="1"/>
</dbReference>
<comment type="caution">
    <text evidence="8">The sequence shown here is derived from an EMBL/GenBank/DDBJ whole genome shotgun (WGS) entry which is preliminary data.</text>
</comment>
<gene>
    <name evidence="8" type="ORF">D9Q98_001554</name>
</gene>
<dbReference type="GO" id="GO:0005739">
    <property type="term" value="C:mitochondrion"/>
    <property type="evidence" value="ECO:0007669"/>
    <property type="project" value="TreeGrafter"/>
</dbReference>
<dbReference type="SUPFAM" id="SSF50249">
    <property type="entry name" value="Nucleic acid-binding proteins"/>
    <property type="match status" value="1"/>
</dbReference>
<dbReference type="OrthoDB" id="274752at2759"/>
<accession>A0A9D4TUT4</accession>
<dbReference type="GO" id="GO:0005840">
    <property type="term" value="C:ribosome"/>
    <property type="evidence" value="ECO:0007669"/>
    <property type="project" value="UniProtKB-KW"/>
</dbReference>
<organism evidence="8 9">
    <name type="scientific">Chlorella vulgaris</name>
    <name type="common">Green alga</name>
    <dbReference type="NCBI Taxonomy" id="3077"/>
    <lineage>
        <taxon>Eukaryota</taxon>
        <taxon>Viridiplantae</taxon>
        <taxon>Chlorophyta</taxon>
        <taxon>core chlorophytes</taxon>
        <taxon>Trebouxiophyceae</taxon>
        <taxon>Chlorellales</taxon>
        <taxon>Chlorellaceae</taxon>
        <taxon>Chlorella clade</taxon>
        <taxon>Chlorella</taxon>
    </lineage>
</organism>
<dbReference type="Pfam" id="PF00366">
    <property type="entry name" value="Ribosomal_S17"/>
    <property type="match status" value="1"/>
</dbReference>
<evidence type="ECO:0000256" key="1">
    <source>
        <dbReference type="ARBA" id="ARBA00002932"/>
    </source>
</evidence>
<dbReference type="EMBL" id="SIDB01000002">
    <property type="protein sequence ID" value="KAI3435488.1"/>
    <property type="molecule type" value="Genomic_DNA"/>
</dbReference>
<dbReference type="NCBIfam" id="NF004123">
    <property type="entry name" value="PRK05610.1"/>
    <property type="match status" value="1"/>
</dbReference>
<dbReference type="PANTHER" id="PTHR10744:SF1">
    <property type="entry name" value="SMALL RIBOSOMAL SUBUNIT PROTEIN US17M"/>
    <property type="match status" value="1"/>
</dbReference>
<proteinExistence type="inferred from homology"/>
<dbReference type="GO" id="GO:0019843">
    <property type="term" value="F:rRNA binding"/>
    <property type="evidence" value="ECO:0007669"/>
    <property type="project" value="UniProtKB-KW"/>
</dbReference>
<comment type="function">
    <text evidence="1">One of the primary rRNA binding proteins, it binds specifically to the 5'-end of 16S ribosomal RNA.</text>
</comment>
<dbReference type="AlphaFoldDB" id="A0A9D4TUT4"/>
<sequence length="117" mass="12547">MATEFVGKVISDRMQKSVLVAVDRLVKNKKYDRIIKRTSKLMAHDETSQCKVGDTVRVHSCRPLSKRKSFTVTQVLHRARVFDADAAAKAAAADAAAHQAGGLVGAPSFAASAITGH</sequence>
<keyword evidence="6" id="KW-0687">Ribonucleoprotein</keyword>
<dbReference type="Proteomes" id="UP001055712">
    <property type="component" value="Unassembled WGS sequence"/>
</dbReference>
<evidence type="ECO:0000256" key="7">
    <source>
        <dbReference type="ARBA" id="ARBA00035251"/>
    </source>
</evidence>
<reference evidence="8" key="2">
    <citation type="submission" date="2020-11" db="EMBL/GenBank/DDBJ databases">
        <authorList>
            <person name="Cecchin M."/>
            <person name="Marcolungo L."/>
            <person name="Rossato M."/>
            <person name="Girolomoni L."/>
            <person name="Cosentino E."/>
            <person name="Cuine S."/>
            <person name="Li-Beisson Y."/>
            <person name="Delledonne M."/>
            <person name="Ballottari M."/>
        </authorList>
    </citation>
    <scope>NUCLEOTIDE SEQUENCE</scope>
    <source>
        <strain evidence="8">211/11P</strain>
        <tissue evidence="8">Whole cell</tissue>
    </source>
</reference>
<dbReference type="Gene3D" id="2.40.50.140">
    <property type="entry name" value="Nucleic acid-binding proteins"/>
    <property type="match status" value="1"/>
</dbReference>
<dbReference type="PRINTS" id="PR00973">
    <property type="entry name" value="RIBOSOMALS17"/>
</dbReference>
<dbReference type="InterPro" id="IPR019984">
    <property type="entry name" value="Ribosomal_uS17_bact/chlr"/>
</dbReference>
<dbReference type="CDD" id="cd00364">
    <property type="entry name" value="Ribosomal_uS17"/>
    <property type="match status" value="1"/>
</dbReference>
<evidence type="ECO:0000256" key="4">
    <source>
        <dbReference type="ARBA" id="ARBA00022884"/>
    </source>
</evidence>
<name>A0A9D4TUT4_CHLVU</name>
<keyword evidence="4" id="KW-0694">RNA-binding</keyword>
<dbReference type="NCBIfam" id="TIGR03635">
    <property type="entry name" value="uS17_bact"/>
    <property type="match status" value="1"/>
</dbReference>
<evidence type="ECO:0000313" key="9">
    <source>
        <dbReference type="Proteomes" id="UP001055712"/>
    </source>
</evidence>
<evidence type="ECO:0000256" key="5">
    <source>
        <dbReference type="ARBA" id="ARBA00022980"/>
    </source>
</evidence>
<dbReference type="GO" id="GO:0003735">
    <property type="term" value="F:structural constituent of ribosome"/>
    <property type="evidence" value="ECO:0007669"/>
    <property type="project" value="InterPro"/>
</dbReference>
<reference evidence="8" key="1">
    <citation type="journal article" date="2019" name="Plant J.">
        <title>Chlorella vulgaris genome assembly and annotation reveals the molecular basis for metabolic acclimation to high light conditions.</title>
        <authorList>
            <person name="Cecchin M."/>
            <person name="Marcolungo L."/>
            <person name="Rossato M."/>
            <person name="Girolomoni L."/>
            <person name="Cosentino E."/>
            <person name="Cuine S."/>
            <person name="Li-Beisson Y."/>
            <person name="Delledonne M."/>
            <person name="Ballottari M."/>
        </authorList>
    </citation>
    <scope>NUCLEOTIDE SEQUENCE</scope>
    <source>
        <strain evidence="8">211/11P</strain>
    </source>
</reference>
<evidence type="ECO:0000256" key="6">
    <source>
        <dbReference type="ARBA" id="ARBA00023274"/>
    </source>
</evidence>
<dbReference type="InterPro" id="IPR012340">
    <property type="entry name" value="NA-bd_OB-fold"/>
</dbReference>
<keyword evidence="3" id="KW-0699">rRNA-binding</keyword>
<keyword evidence="5" id="KW-0689">Ribosomal protein</keyword>
<evidence type="ECO:0000313" key="8">
    <source>
        <dbReference type="EMBL" id="KAI3435488.1"/>
    </source>
</evidence>
<comment type="similarity">
    <text evidence="2">Belongs to the universal ribosomal protein uS17 family.</text>
</comment>
<dbReference type="HAMAP" id="MF_01345_B">
    <property type="entry name" value="Ribosomal_uS17_B"/>
    <property type="match status" value="1"/>
</dbReference>